<dbReference type="CDD" id="cd01745">
    <property type="entry name" value="GATase1_2"/>
    <property type="match status" value="1"/>
</dbReference>
<dbReference type="PANTHER" id="PTHR43235:SF1">
    <property type="entry name" value="GLUTAMINE AMIDOTRANSFERASE PB2B2.05-RELATED"/>
    <property type="match status" value="1"/>
</dbReference>
<gene>
    <name evidence="1" type="ORF">ISU02_19690</name>
</gene>
<organism evidence="1 2">
    <name type="scientific">Fusibacter ferrireducens</name>
    <dbReference type="NCBI Taxonomy" id="2785058"/>
    <lineage>
        <taxon>Bacteria</taxon>
        <taxon>Bacillati</taxon>
        <taxon>Bacillota</taxon>
        <taxon>Clostridia</taxon>
        <taxon>Eubacteriales</taxon>
        <taxon>Eubacteriales Family XII. Incertae Sedis</taxon>
        <taxon>Fusibacter</taxon>
    </lineage>
</organism>
<dbReference type="Proteomes" id="UP000614200">
    <property type="component" value="Unassembled WGS sequence"/>
</dbReference>
<dbReference type="GO" id="GO:0016787">
    <property type="term" value="F:hydrolase activity"/>
    <property type="evidence" value="ECO:0007669"/>
    <property type="project" value="UniProtKB-KW"/>
</dbReference>
<reference evidence="1 2" key="1">
    <citation type="submission" date="2020-11" db="EMBL/GenBank/DDBJ databases">
        <title>Fusibacter basophilias sp. nov.</title>
        <authorList>
            <person name="Qiu D."/>
        </authorList>
    </citation>
    <scope>NUCLEOTIDE SEQUENCE [LARGE SCALE GENOMIC DNA]</scope>
    <source>
        <strain evidence="1 2">Q10-2</strain>
    </source>
</reference>
<dbReference type="InterPro" id="IPR029062">
    <property type="entry name" value="Class_I_gatase-like"/>
</dbReference>
<dbReference type="PANTHER" id="PTHR43235">
    <property type="entry name" value="GLUTAMINE AMIDOTRANSFERASE PB2B2.05-RELATED"/>
    <property type="match status" value="1"/>
</dbReference>
<protein>
    <submittedName>
        <fullName evidence="1">Gamma-glutamyl-gamma-aminobutyrate hydrolase family protein</fullName>
    </submittedName>
</protein>
<sequence>MKPIIGIVSDYSPNDTVGIQAQMGLTNQEWQMLANDYVYSIDAAGGIPVILPIVDSTENIRSLLSRLDGVLFTGGYDIDPSYYNQLPSELLKTLMPNRDHYELSLAKTLLSETHLPVLGICRGAQVLNVAAGGSLYQDLSLREAETYHHPLITSPRHHPVHTASIVNDSIMYTVFQQDKLKINSYHHQAIDRLADAFSISMTTDDGVVEAFEMDSSRYVVGVQWHPEMMTQNDAAYLAIFKDFVRRCTAP</sequence>
<dbReference type="InterPro" id="IPR044668">
    <property type="entry name" value="PuuD-like"/>
</dbReference>
<dbReference type="SUPFAM" id="SSF52317">
    <property type="entry name" value="Class I glutamine amidotransferase-like"/>
    <property type="match status" value="1"/>
</dbReference>
<dbReference type="EMBL" id="JADKNH010000015">
    <property type="protein sequence ID" value="MBF4695322.1"/>
    <property type="molecule type" value="Genomic_DNA"/>
</dbReference>
<accession>A0ABR9ZXX6</accession>
<name>A0ABR9ZXX6_9FIRM</name>
<proteinExistence type="predicted"/>
<dbReference type="Gene3D" id="3.40.50.880">
    <property type="match status" value="1"/>
</dbReference>
<dbReference type="InterPro" id="IPR011697">
    <property type="entry name" value="Peptidase_C26"/>
</dbReference>
<keyword evidence="2" id="KW-1185">Reference proteome</keyword>
<keyword evidence="1" id="KW-0378">Hydrolase</keyword>
<comment type="caution">
    <text evidence="1">The sequence shown here is derived from an EMBL/GenBank/DDBJ whole genome shotgun (WGS) entry which is preliminary data.</text>
</comment>
<evidence type="ECO:0000313" key="2">
    <source>
        <dbReference type="Proteomes" id="UP000614200"/>
    </source>
</evidence>
<dbReference type="RefSeq" id="WP_194703563.1">
    <property type="nucleotide sequence ID" value="NZ_JADKNH010000015.1"/>
</dbReference>
<dbReference type="Pfam" id="PF07722">
    <property type="entry name" value="Peptidase_C26"/>
    <property type="match status" value="1"/>
</dbReference>
<dbReference type="PROSITE" id="PS51273">
    <property type="entry name" value="GATASE_TYPE_1"/>
    <property type="match status" value="1"/>
</dbReference>
<evidence type="ECO:0000313" key="1">
    <source>
        <dbReference type="EMBL" id="MBF4695322.1"/>
    </source>
</evidence>